<feature type="repeat" description="ANK" evidence="3">
    <location>
        <begin position="181"/>
        <end position="209"/>
    </location>
</feature>
<protein>
    <submittedName>
        <fullName evidence="5">Ankyrin repeat containing protein</fullName>
    </submittedName>
</protein>
<evidence type="ECO:0000256" key="1">
    <source>
        <dbReference type="ARBA" id="ARBA00022737"/>
    </source>
</evidence>
<evidence type="ECO:0000256" key="2">
    <source>
        <dbReference type="ARBA" id="ARBA00023043"/>
    </source>
</evidence>
<dbReference type="PANTHER" id="PTHR24123">
    <property type="entry name" value="ANKYRIN REPEAT-CONTAINING"/>
    <property type="match status" value="1"/>
</dbReference>
<dbReference type="InterPro" id="IPR036770">
    <property type="entry name" value="Ankyrin_rpt-contain_sf"/>
</dbReference>
<dbReference type="PANTHER" id="PTHR24123:SF33">
    <property type="entry name" value="PROTEIN HOS4"/>
    <property type="match status" value="1"/>
</dbReference>
<dbReference type="PROSITE" id="PS50088">
    <property type="entry name" value="ANK_REPEAT"/>
    <property type="match status" value="3"/>
</dbReference>
<dbReference type="InterPro" id="IPR002110">
    <property type="entry name" value="Ankyrin_rpt"/>
</dbReference>
<accession>A0AAT9UQM5</accession>
<feature type="repeat" description="ANK" evidence="3">
    <location>
        <begin position="456"/>
        <end position="488"/>
    </location>
</feature>
<sequence>MEYYDDDVKSFYLAIKDENKDKIKDILTKNTDIIDRFTKQVSRNPGITAVRLKKLNSLIAILDTCKDNNEIKEITRFAIIEAINTYYKYKSCSYVKELESIRDIVKILLDEERISDSLHECLVRYPNVLGIAIKNGDNWMIGLLMEKGIDKSLGSIDFPLNTNMYHIIKSHIDCDPNTKIFGKTLIQHAIESNNVALIDILIKDGADVNKYFPDSQEPNIIRAVKLGDVNMVKKLIESGADVNLSNDWKNALYYAVSGKNKCIVNLLLNNGAKSLPDDKGSSLIKYAIIGDYNTKYIYSITKTLFERGVKITGDHGDYIRHIRGNDAVKRNMLNSLSVCRLNDDIYRKKVSPNVAYRLMNLLLENGLCIVDDYTPLYYLYNFKNLSIFKKLTANITDINKVSYGNILDPLIIDNNRINLMKYLISIGANVNAVEKINNPEIKHISYKEYNKVFIPIGLSLLYKAAYCLSYKKVRILLENGADVNAPCEGCITMMRKLHFNDYFKETCSDNDDEDEKDDDDDDDDEYDADKTESDYSDDDDDDESDYSDDDDESDDNDSYDDYRSTIILRKVAKDKVVNYLVSYMMWSGIKSQEVANSIEYNSNIKLTEDVPMLQYAKVACELEINRMKNKIVFTPFSIYDFIVKDVFTIIENDTNTEESDEKLFKVKISPSDINHISNKFKMFKSIIKLKLNEYMNKVNGI</sequence>
<proteinExistence type="predicted"/>
<dbReference type="SMART" id="SM00248">
    <property type="entry name" value="ANK"/>
    <property type="match status" value="7"/>
</dbReference>
<dbReference type="SUPFAM" id="SSF48403">
    <property type="entry name" value="Ankyrin repeat"/>
    <property type="match status" value="1"/>
</dbReference>
<name>A0AAT9UQM5_9POXV</name>
<keyword evidence="1" id="KW-0677">Repeat</keyword>
<evidence type="ECO:0000256" key="4">
    <source>
        <dbReference type="SAM" id="MobiDB-lite"/>
    </source>
</evidence>
<feature type="repeat" description="ANK" evidence="3">
    <location>
        <begin position="223"/>
        <end position="247"/>
    </location>
</feature>
<evidence type="ECO:0000256" key="3">
    <source>
        <dbReference type="PROSITE-ProRule" id="PRU00023"/>
    </source>
</evidence>
<feature type="region of interest" description="Disordered" evidence="4">
    <location>
        <begin position="508"/>
        <end position="559"/>
    </location>
</feature>
<dbReference type="InterPro" id="IPR051165">
    <property type="entry name" value="Multifunctional_ANK_Repeat"/>
</dbReference>
<dbReference type="PROSITE" id="PS50297">
    <property type="entry name" value="ANK_REP_REGION"/>
    <property type="match status" value="1"/>
</dbReference>
<gene>
    <name evidence="5" type="ORF">CDPV99-324</name>
</gene>
<feature type="compositionally biased region" description="Acidic residues" evidence="4">
    <location>
        <begin position="534"/>
        <end position="559"/>
    </location>
</feature>
<dbReference type="Gene3D" id="1.25.40.20">
    <property type="entry name" value="Ankyrin repeat-containing domain"/>
    <property type="match status" value="2"/>
</dbReference>
<feature type="compositionally biased region" description="Acidic residues" evidence="4">
    <location>
        <begin position="508"/>
        <end position="527"/>
    </location>
</feature>
<organism evidence="5">
    <name type="scientific">Condorpox virus</name>
    <dbReference type="NCBI Taxonomy" id="3049970"/>
    <lineage>
        <taxon>Viruses</taxon>
        <taxon>Varidnaviria</taxon>
        <taxon>Bamfordvirae</taxon>
        <taxon>Nucleocytoviricota</taxon>
        <taxon>Pokkesviricetes</taxon>
        <taxon>Chitovirales</taxon>
        <taxon>Poxviridae</taxon>
        <taxon>Chordopoxvirinae</taxon>
        <taxon>Avipoxvirus</taxon>
    </lineage>
</organism>
<dbReference type="EMBL" id="OQ865376">
    <property type="protein sequence ID" value="WHV01440.1"/>
    <property type="molecule type" value="Genomic_DNA"/>
</dbReference>
<reference evidence="5" key="1">
    <citation type="submission" date="2023-04" db="EMBL/GenBank/DDBJ databases">
        <title>Genomic characterization of avipoxvirus isolates from Andean condor (Vultur gryphus).</title>
        <authorList>
            <person name="Butt S.L."/>
            <person name="Do Nascimento G.M."/>
            <person name="Tripathy D.N."/>
            <person name="Diel D.G."/>
        </authorList>
    </citation>
    <scope>NUCLEOTIDE SEQUENCE</scope>
    <source>
        <strain evidence="5">CDPV99</strain>
    </source>
</reference>
<keyword evidence="2 3" id="KW-0040">ANK repeat</keyword>
<dbReference type="Pfam" id="PF12796">
    <property type="entry name" value="Ank_2"/>
    <property type="match status" value="1"/>
</dbReference>
<evidence type="ECO:0000313" key="5">
    <source>
        <dbReference type="EMBL" id="WHV01440.1"/>
    </source>
</evidence>